<dbReference type="WBParaSite" id="SPAL_0000387100.1">
    <property type="protein sequence ID" value="SPAL_0000387100.1"/>
    <property type="gene ID" value="SPAL_0000387100"/>
</dbReference>
<dbReference type="AlphaFoldDB" id="A0A0N5BCX7"/>
<dbReference type="Proteomes" id="UP000046392">
    <property type="component" value="Unplaced"/>
</dbReference>
<proteinExistence type="predicted"/>
<evidence type="ECO:0000313" key="2">
    <source>
        <dbReference type="WBParaSite" id="SPAL_0000387100.1"/>
    </source>
</evidence>
<name>A0A0N5BCX7_STREA</name>
<protein>
    <submittedName>
        <fullName evidence="2">ZP domain-containing protein</fullName>
    </submittedName>
</protein>
<accession>A0A0N5BCX7</accession>
<reference evidence="2" key="1">
    <citation type="submission" date="2017-02" db="UniProtKB">
        <authorList>
            <consortium name="WormBaseParasite"/>
        </authorList>
    </citation>
    <scope>IDENTIFICATION</scope>
</reference>
<evidence type="ECO:0000313" key="1">
    <source>
        <dbReference type="Proteomes" id="UP000046392"/>
    </source>
</evidence>
<sequence length="126" mass="14796">MWWEIDPDDAYYVSVYGYSKPEIKDAQVSGNARIVCGNGNKGESDYSFKNSDPFRVGKYLYDGNFPYNCFVEVNYKLRRNLRDVCKSELEDKEKNKKKGNIHCKFGVFETKRIKKNRLVQNQTSRI</sequence>
<organism evidence="1 2">
    <name type="scientific">Strongyloides papillosus</name>
    <name type="common">Intestinal threadworm</name>
    <dbReference type="NCBI Taxonomy" id="174720"/>
    <lineage>
        <taxon>Eukaryota</taxon>
        <taxon>Metazoa</taxon>
        <taxon>Ecdysozoa</taxon>
        <taxon>Nematoda</taxon>
        <taxon>Chromadorea</taxon>
        <taxon>Rhabditida</taxon>
        <taxon>Tylenchina</taxon>
        <taxon>Panagrolaimomorpha</taxon>
        <taxon>Strongyloidoidea</taxon>
        <taxon>Strongyloididae</taxon>
        <taxon>Strongyloides</taxon>
    </lineage>
</organism>
<keyword evidence="1" id="KW-1185">Reference proteome</keyword>